<dbReference type="Gene3D" id="3.40.50.2000">
    <property type="entry name" value="Glycogen Phosphorylase B"/>
    <property type="match status" value="2"/>
</dbReference>
<dbReference type="EMBL" id="RBZY01000001">
    <property type="protein sequence ID" value="RWR23368.1"/>
    <property type="molecule type" value="Genomic_DNA"/>
</dbReference>
<dbReference type="PANTHER" id="PTHR45947">
    <property type="entry name" value="SULFOQUINOVOSYL TRANSFERASE SQD2"/>
    <property type="match status" value="1"/>
</dbReference>
<evidence type="ECO:0000256" key="1">
    <source>
        <dbReference type="ARBA" id="ARBA00021292"/>
    </source>
</evidence>
<dbReference type="SUPFAM" id="SSF53756">
    <property type="entry name" value="UDP-Glycosyltransferase/glycogen phosphorylase"/>
    <property type="match status" value="1"/>
</dbReference>
<dbReference type="RefSeq" id="WP_128216169.1">
    <property type="nucleotide sequence ID" value="NZ_RBZY01000001.1"/>
</dbReference>
<dbReference type="Proteomes" id="UP000285970">
    <property type="component" value="Unassembled WGS sequence"/>
</dbReference>
<dbReference type="InterPro" id="IPR028098">
    <property type="entry name" value="Glyco_trans_4-like_N"/>
</dbReference>
<comment type="caution">
    <text evidence="5">The sequence shown here is derived from an EMBL/GenBank/DDBJ whole genome shotgun (WGS) entry which is preliminary data.</text>
</comment>
<organism evidence="5 6">
    <name type="scientific">Microbacterium enclense</name>
    <dbReference type="NCBI Taxonomy" id="993073"/>
    <lineage>
        <taxon>Bacteria</taxon>
        <taxon>Bacillati</taxon>
        <taxon>Actinomycetota</taxon>
        <taxon>Actinomycetes</taxon>
        <taxon>Micrococcales</taxon>
        <taxon>Microbacteriaceae</taxon>
        <taxon>Microbacterium</taxon>
    </lineage>
</organism>
<dbReference type="OrthoDB" id="477186at2"/>
<dbReference type="InterPro" id="IPR050194">
    <property type="entry name" value="Glycosyltransferase_grp1"/>
</dbReference>
<dbReference type="Pfam" id="PF13439">
    <property type="entry name" value="Glyco_transf_4"/>
    <property type="match status" value="1"/>
</dbReference>
<proteinExistence type="predicted"/>
<dbReference type="GO" id="GO:1901137">
    <property type="term" value="P:carbohydrate derivative biosynthetic process"/>
    <property type="evidence" value="ECO:0007669"/>
    <property type="project" value="UniProtKB-ARBA"/>
</dbReference>
<evidence type="ECO:0000313" key="6">
    <source>
        <dbReference type="Proteomes" id="UP000285970"/>
    </source>
</evidence>
<feature type="domain" description="Glycosyltransferase subfamily 4-like N-terminal" evidence="4">
    <location>
        <begin position="14"/>
        <end position="175"/>
    </location>
</feature>
<evidence type="ECO:0000313" key="5">
    <source>
        <dbReference type="EMBL" id="RWR23368.1"/>
    </source>
</evidence>
<evidence type="ECO:0000256" key="3">
    <source>
        <dbReference type="ARBA" id="ARBA00022679"/>
    </source>
</evidence>
<evidence type="ECO:0000256" key="2">
    <source>
        <dbReference type="ARBA" id="ARBA00022676"/>
    </source>
</evidence>
<protein>
    <recommendedName>
        <fullName evidence="1">D-inositol 3-phosphate glycosyltransferase</fullName>
    </recommendedName>
</protein>
<keyword evidence="2" id="KW-0328">Glycosyltransferase</keyword>
<keyword evidence="3 5" id="KW-0808">Transferase</keyword>
<dbReference type="GO" id="GO:0016758">
    <property type="term" value="F:hexosyltransferase activity"/>
    <property type="evidence" value="ECO:0007669"/>
    <property type="project" value="TreeGrafter"/>
</dbReference>
<gene>
    <name evidence="5" type="ORF">D8Y23_00230</name>
</gene>
<name>A0A3S3LDM7_9MICO</name>
<dbReference type="AlphaFoldDB" id="A0A3S3LDM7"/>
<sequence length="367" mass="39610">MTRVLHVTESMGSGVLSLVDSISRRQAAEGADVEVVFAARPETPSDEALRARFDDRVVLRRVSTGSRLGDLRALWRAAVAAADRVDAVHAHSSIAGAVVRLALRRRLGAERVFFSPHGFAFLRLDLPAPARGGIRLLERFLARRSTLILTSPSEIAIAERALRPARAHLVQTGIPSASVSSEPRVADADRRPVVGMIGRVVHQKAPWRFAAAARALAERADFVWIGGGSADDERRWFGDAPVRVTGWVSPEELTALIDGMDVLLFPSLWEGMSLSLIQAQAQGIPAVVSDVVGNRDSVEDGVTGFVCTDDDALIAATARLLDDPRLRERMSAAALGWARRALTDDALGRDSLALYRLAVVAEATRTP</sequence>
<dbReference type="PANTHER" id="PTHR45947:SF3">
    <property type="entry name" value="SULFOQUINOVOSYL TRANSFERASE SQD2"/>
    <property type="match status" value="1"/>
</dbReference>
<evidence type="ECO:0000259" key="4">
    <source>
        <dbReference type="Pfam" id="PF13439"/>
    </source>
</evidence>
<reference evidence="5 6" key="1">
    <citation type="journal article" date="2018" name="Front. Microbiol.">
        <title>Novel Insights Into Bacterial Dimethylsulfoniopropionate Catabolism in the East China Sea.</title>
        <authorList>
            <person name="Liu J."/>
            <person name="Liu J."/>
            <person name="Zhang S.H."/>
            <person name="Liang J."/>
            <person name="Lin H."/>
            <person name="Song D."/>
            <person name="Yang G.P."/>
            <person name="Todd J.D."/>
            <person name="Zhang X.H."/>
        </authorList>
    </citation>
    <scope>NUCLEOTIDE SEQUENCE [LARGE SCALE GENOMIC DNA]</scope>
    <source>
        <strain evidence="5 6">ZYFD042</strain>
    </source>
</reference>
<dbReference type="Pfam" id="PF13692">
    <property type="entry name" value="Glyco_trans_1_4"/>
    <property type="match status" value="1"/>
</dbReference>
<accession>A0A3S3LDM7</accession>